<gene>
    <name evidence="1" type="ORF">D0962_34725</name>
</gene>
<name>A0A6M0SIN4_9CYAN</name>
<evidence type="ECO:0000313" key="2">
    <source>
        <dbReference type="Proteomes" id="UP000473574"/>
    </source>
</evidence>
<dbReference type="Proteomes" id="UP000473574">
    <property type="component" value="Unassembled WGS sequence"/>
</dbReference>
<reference evidence="1 2" key="1">
    <citation type="journal article" date="2020" name="Microb. Ecol.">
        <title>Ecogenomics of the Marine Benthic Filamentous Cyanobacterium Adonisia.</title>
        <authorList>
            <person name="Walter J.M."/>
            <person name="Coutinho F.H."/>
            <person name="Leomil L."/>
            <person name="Hargreaves P.I."/>
            <person name="Campeao M.E."/>
            <person name="Vieira V.V."/>
            <person name="Silva B.S."/>
            <person name="Fistarol G.O."/>
            <person name="Salomon P.S."/>
            <person name="Sawabe T."/>
            <person name="Mino S."/>
            <person name="Hosokawa M."/>
            <person name="Miyashita H."/>
            <person name="Maruyama F."/>
            <person name="van Verk M.C."/>
            <person name="Dutilh B.E."/>
            <person name="Thompson C.C."/>
            <person name="Thompson F.L."/>
        </authorList>
    </citation>
    <scope>NUCLEOTIDE SEQUENCE [LARGE SCALE GENOMIC DNA]</scope>
    <source>
        <strain evidence="1 2">CCMR0082</strain>
    </source>
</reference>
<dbReference type="SUPFAM" id="SSF51445">
    <property type="entry name" value="(Trans)glycosidases"/>
    <property type="match status" value="1"/>
</dbReference>
<dbReference type="AlphaFoldDB" id="A0A6M0SIN4"/>
<sequence length="293" mass="33506">MKTINFSKFTKNEITQQLLEREKIGGVISLWAGKISEVGYDDIDQKIAAAKSLGIPVHLHPVQARYDRKGQKPYKIFWETLELSKEIINRYSGVTTRLTIANELIISPAEVWAEIIRLYAWTARHYPHLQLWIGDYGIYDTHRRREVIVRLKELKTIVPAVYGFIGQDYVDLDTGSAISRSLKSPTLGANPLLKFQYLSEFIPRVKSLGYAFALEHSTFSLTDTKARRKTQASIYSCLSKLCHRTQSEFWLWDCCDASAKHVRTLEPRFAGLWDAGGQPKFSDGTSIEQVNYI</sequence>
<protein>
    <submittedName>
        <fullName evidence="1">Uncharacterized protein</fullName>
    </submittedName>
</protein>
<dbReference type="RefSeq" id="WP_163671132.1">
    <property type="nucleotide sequence ID" value="NZ_QZCE01000002.1"/>
</dbReference>
<comment type="caution">
    <text evidence="1">The sequence shown here is derived from an EMBL/GenBank/DDBJ whole genome shotgun (WGS) entry which is preliminary data.</text>
</comment>
<dbReference type="Gene3D" id="3.20.20.80">
    <property type="entry name" value="Glycosidases"/>
    <property type="match status" value="1"/>
</dbReference>
<organism evidence="1 2">
    <name type="scientific">Adonisia turfae CCMR0082</name>
    <dbReference type="NCBI Taxonomy" id="2304604"/>
    <lineage>
        <taxon>Bacteria</taxon>
        <taxon>Bacillati</taxon>
        <taxon>Cyanobacteriota</taxon>
        <taxon>Adonisia</taxon>
        <taxon>Adonisia turfae</taxon>
    </lineage>
</organism>
<accession>A0A6M0SIN4</accession>
<proteinExistence type="predicted"/>
<dbReference type="EMBL" id="QZCE01000002">
    <property type="protein sequence ID" value="NEZ67853.1"/>
    <property type="molecule type" value="Genomic_DNA"/>
</dbReference>
<dbReference type="InterPro" id="IPR017853">
    <property type="entry name" value="GH"/>
</dbReference>
<evidence type="ECO:0000313" key="1">
    <source>
        <dbReference type="EMBL" id="NEZ67853.1"/>
    </source>
</evidence>